<accession>A0A9N8PM24</accession>
<reference evidence="2" key="1">
    <citation type="submission" date="2020-06" db="EMBL/GenBank/DDBJ databases">
        <authorList>
            <person name="Onetto C."/>
        </authorList>
    </citation>
    <scope>NUCLEOTIDE SEQUENCE</scope>
</reference>
<feature type="region of interest" description="Disordered" evidence="1">
    <location>
        <begin position="51"/>
        <end position="71"/>
    </location>
</feature>
<sequence length="71" mass="8161">MQITRYRWSDCVHVQHVNPEGEPMTWVEVRDPKNEVFDATPPYDCPACENPDVTQPGISIMPPRPVEDPNQ</sequence>
<gene>
    <name evidence="2" type="ORF">AWRI4233_LOCUS8226</name>
</gene>
<organism evidence="2 3">
    <name type="scientific">Aureobasidium mustum</name>
    <dbReference type="NCBI Taxonomy" id="2773714"/>
    <lineage>
        <taxon>Eukaryota</taxon>
        <taxon>Fungi</taxon>
        <taxon>Dikarya</taxon>
        <taxon>Ascomycota</taxon>
        <taxon>Pezizomycotina</taxon>
        <taxon>Dothideomycetes</taxon>
        <taxon>Dothideomycetidae</taxon>
        <taxon>Dothideales</taxon>
        <taxon>Saccotheciaceae</taxon>
        <taxon>Aureobasidium</taxon>
    </lineage>
</organism>
<dbReference type="EMBL" id="CAIJEO010000010">
    <property type="protein sequence ID" value="CAD0099402.1"/>
    <property type="molecule type" value="Genomic_DNA"/>
</dbReference>
<evidence type="ECO:0000313" key="3">
    <source>
        <dbReference type="Proteomes" id="UP000714618"/>
    </source>
</evidence>
<dbReference type="Proteomes" id="UP000714618">
    <property type="component" value="Unassembled WGS sequence"/>
</dbReference>
<comment type="caution">
    <text evidence="2">The sequence shown here is derived from an EMBL/GenBank/DDBJ whole genome shotgun (WGS) entry which is preliminary data.</text>
</comment>
<dbReference type="OrthoDB" id="3832030at2759"/>
<evidence type="ECO:0000256" key="1">
    <source>
        <dbReference type="SAM" id="MobiDB-lite"/>
    </source>
</evidence>
<evidence type="ECO:0000313" key="2">
    <source>
        <dbReference type="EMBL" id="CAD0099402.1"/>
    </source>
</evidence>
<keyword evidence="3" id="KW-1185">Reference proteome</keyword>
<dbReference type="AlphaFoldDB" id="A0A9N8PM24"/>
<name>A0A9N8PM24_9PEZI</name>
<protein>
    <recommendedName>
        <fullName evidence="4">Rubredoxin</fullName>
    </recommendedName>
</protein>
<evidence type="ECO:0008006" key="4">
    <source>
        <dbReference type="Google" id="ProtNLM"/>
    </source>
</evidence>
<proteinExistence type="predicted"/>